<comment type="caution">
    <text evidence="1">The sequence shown here is derived from an EMBL/GenBank/DDBJ whole genome shotgun (WGS) entry which is preliminary data.</text>
</comment>
<dbReference type="EMBL" id="BOPF01000004">
    <property type="protein sequence ID" value="GIJ44493.1"/>
    <property type="molecule type" value="Genomic_DNA"/>
</dbReference>
<evidence type="ECO:0000313" key="2">
    <source>
        <dbReference type="Proteomes" id="UP000619260"/>
    </source>
</evidence>
<reference evidence="1" key="1">
    <citation type="submission" date="2021-01" db="EMBL/GenBank/DDBJ databases">
        <title>Whole genome shotgun sequence of Virgisporangium aliadipatigenens NBRC 105644.</title>
        <authorList>
            <person name="Komaki H."/>
            <person name="Tamura T."/>
        </authorList>
    </citation>
    <scope>NUCLEOTIDE SEQUENCE</scope>
    <source>
        <strain evidence="1">NBRC 105644</strain>
    </source>
</reference>
<organism evidence="1 2">
    <name type="scientific">Virgisporangium aliadipatigenens</name>
    <dbReference type="NCBI Taxonomy" id="741659"/>
    <lineage>
        <taxon>Bacteria</taxon>
        <taxon>Bacillati</taxon>
        <taxon>Actinomycetota</taxon>
        <taxon>Actinomycetes</taxon>
        <taxon>Micromonosporales</taxon>
        <taxon>Micromonosporaceae</taxon>
        <taxon>Virgisporangium</taxon>
    </lineage>
</organism>
<dbReference type="RefSeq" id="WP_203898069.1">
    <property type="nucleotide sequence ID" value="NZ_BOPF01000004.1"/>
</dbReference>
<dbReference type="AlphaFoldDB" id="A0A8J3YHV3"/>
<accession>A0A8J3YHV3</accession>
<sequence length="261" mass="28422">MISQRAWRNAATRAGAPGGLRFTARQLYYELNRSRQPLYRIGRRPRFTLPPAVSENAFAAALARFGPPPGVVSPAPARSSTAPEPVDLYDYGLPRLLVCQDAEIAAMLRANELHMESACPVYALDDLPLDPRLGTALERGDGTVFVLHDASLAGLAAVAAAREAFPEATPVEPLGLRPAHAAALHLTRRRGEGGIPGAQARLWAPWERDWLARGNTAEVAAVPPARLLRTVHRLVRGFRKVRTVPRLRQLSAVGYLTWPEG</sequence>
<protein>
    <submittedName>
        <fullName evidence="1">Uncharacterized protein</fullName>
    </submittedName>
</protein>
<proteinExistence type="predicted"/>
<keyword evidence="2" id="KW-1185">Reference proteome</keyword>
<evidence type="ECO:0000313" key="1">
    <source>
        <dbReference type="EMBL" id="GIJ44493.1"/>
    </source>
</evidence>
<name>A0A8J3YHV3_9ACTN</name>
<gene>
    <name evidence="1" type="ORF">Val02_13790</name>
</gene>
<dbReference type="Proteomes" id="UP000619260">
    <property type="component" value="Unassembled WGS sequence"/>
</dbReference>